<dbReference type="STRING" id="578462.A0A0L0T126"/>
<evidence type="ECO:0000256" key="3">
    <source>
        <dbReference type="ARBA" id="ARBA00022516"/>
    </source>
</evidence>
<dbReference type="OrthoDB" id="264532at2759"/>
<comment type="catalytic activity">
    <reaction evidence="11">
        <text>an acyl-CoA + a 1,2-diacyl-sn-glycerol = a triacyl-sn-glycerol + CoA</text>
        <dbReference type="Rhea" id="RHEA:10868"/>
        <dbReference type="ChEBI" id="CHEBI:17815"/>
        <dbReference type="ChEBI" id="CHEBI:57287"/>
        <dbReference type="ChEBI" id="CHEBI:58342"/>
        <dbReference type="ChEBI" id="CHEBI:64615"/>
        <dbReference type="EC" id="2.3.1.20"/>
    </reaction>
</comment>
<name>A0A0L0T126_ALLM3</name>
<dbReference type="UniPathway" id="UPA00282"/>
<comment type="function">
    <text evidence="11">Catalyzes the terminal and only committed step in triacylglycerol synthesis by using diacylglycerol and fatty acyl CoA as substrates.</text>
</comment>
<dbReference type="Pfam" id="PF03982">
    <property type="entry name" value="DAGAT"/>
    <property type="match status" value="2"/>
</dbReference>
<keyword evidence="3 11" id="KW-0444">Lipid biosynthesis</keyword>
<dbReference type="VEuPathDB" id="FungiDB:AMAG_12956"/>
<evidence type="ECO:0000256" key="9">
    <source>
        <dbReference type="ARBA" id="ARBA00023136"/>
    </source>
</evidence>
<evidence type="ECO:0000313" key="13">
    <source>
        <dbReference type="EMBL" id="KNE68289.1"/>
    </source>
</evidence>
<keyword evidence="4" id="KW-0808">Transferase</keyword>
<dbReference type="EMBL" id="GG745356">
    <property type="protein sequence ID" value="KNE68289.1"/>
    <property type="molecule type" value="Genomic_DNA"/>
</dbReference>
<evidence type="ECO:0000256" key="6">
    <source>
        <dbReference type="ARBA" id="ARBA00022824"/>
    </source>
</evidence>
<dbReference type="PANTHER" id="PTHR12317">
    <property type="entry name" value="DIACYLGLYCEROL O-ACYLTRANSFERASE"/>
    <property type="match status" value="1"/>
</dbReference>
<proteinExistence type="inferred from homology"/>
<dbReference type="InterPro" id="IPR007130">
    <property type="entry name" value="DAGAT"/>
</dbReference>
<evidence type="ECO:0000256" key="2">
    <source>
        <dbReference type="ARBA" id="ARBA00005420"/>
    </source>
</evidence>
<evidence type="ECO:0000256" key="11">
    <source>
        <dbReference type="RuleBase" id="RU367023"/>
    </source>
</evidence>
<protein>
    <recommendedName>
        <fullName evidence="11">Diacylglycerol O-acyltransferase</fullName>
        <ecNumber evidence="11">2.3.1.20</ecNumber>
    </recommendedName>
</protein>
<keyword evidence="6 11" id="KW-0256">Endoplasmic reticulum</keyword>
<evidence type="ECO:0000256" key="10">
    <source>
        <dbReference type="ARBA" id="ARBA00023315"/>
    </source>
</evidence>
<evidence type="ECO:0000256" key="1">
    <source>
        <dbReference type="ARBA" id="ARBA00004477"/>
    </source>
</evidence>
<organism evidence="13 14">
    <name type="scientific">Allomyces macrogynus (strain ATCC 38327)</name>
    <name type="common">Allomyces javanicus var. macrogynus</name>
    <dbReference type="NCBI Taxonomy" id="578462"/>
    <lineage>
        <taxon>Eukaryota</taxon>
        <taxon>Fungi</taxon>
        <taxon>Fungi incertae sedis</taxon>
        <taxon>Blastocladiomycota</taxon>
        <taxon>Blastocladiomycetes</taxon>
        <taxon>Blastocladiales</taxon>
        <taxon>Blastocladiaceae</taxon>
        <taxon>Allomyces</taxon>
    </lineage>
</organism>
<dbReference type="eggNOG" id="KOG0831">
    <property type="taxonomic scope" value="Eukaryota"/>
</dbReference>
<evidence type="ECO:0000256" key="7">
    <source>
        <dbReference type="ARBA" id="ARBA00022989"/>
    </source>
</evidence>
<evidence type="ECO:0000256" key="8">
    <source>
        <dbReference type="ARBA" id="ARBA00023098"/>
    </source>
</evidence>
<keyword evidence="9" id="KW-0472">Membrane</keyword>
<keyword evidence="7" id="KW-1133">Transmembrane helix</keyword>
<evidence type="ECO:0000313" key="14">
    <source>
        <dbReference type="Proteomes" id="UP000054350"/>
    </source>
</evidence>
<reference evidence="13 14" key="1">
    <citation type="submission" date="2009-11" db="EMBL/GenBank/DDBJ databases">
        <title>Annotation of Allomyces macrogynus ATCC 38327.</title>
        <authorList>
            <consortium name="The Broad Institute Genome Sequencing Platform"/>
            <person name="Russ C."/>
            <person name="Cuomo C."/>
            <person name="Burger G."/>
            <person name="Gray M.W."/>
            <person name="Holland P.W.H."/>
            <person name="King N."/>
            <person name="Lang F.B.F."/>
            <person name="Roger A.J."/>
            <person name="Ruiz-Trillo I."/>
            <person name="Young S.K."/>
            <person name="Zeng Q."/>
            <person name="Gargeya S."/>
            <person name="Fitzgerald M."/>
            <person name="Haas B."/>
            <person name="Abouelleil A."/>
            <person name="Alvarado L."/>
            <person name="Arachchi H.M."/>
            <person name="Berlin A."/>
            <person name="Chapman S.B."/>
            <person name="Gearin G."/>
            <person name="Goldberg J."/>
            <person name="Griggs A."/>
            <person name="Gujja S."/>
            <person name="Hansen M."/>
            <person name="Heiman D."/>
            <person name="Howarth C."/>
            <person name="Larimer J."/>
            <person name="Lui A."/>
            <person name="MacDonald P.J.P."/>
            <person name="McCowen C."/>
            <person name="Montmayeur A."/>
            <person name="Murphy C."/>
            <person name="Neiman D."/>
            <person name="Pearson M."/>
            <person name="Priest M."/>
            <person name="Roberts A."/>
            <person name="Saif S."/>
            <person name="Shea T."/>
            <person name="Sisk P."/>
            <person name="Stolte C."/>
            <person name="Sykes S."/>
            <person name="Wortman J."/>
            <person name="Nusbaum C."/>
            <person name="Birren B."/>
        </authorList>
    </citation>
    <scope>NUCLEOTIDE SEQUENCE [LARGE SCALE GENOMIC DNA]</scope>
    <source>
        <strain evidence="13 14">ATCC 38327</strain>
    </source>
</reference>
<dbReference type="Proteomes" id="UP000054350">
    <property type="component" value="Unassembled WGS sequence"/>
</dbReference>
<dbReference type="GO" id="GO:0005789">
    <property type="term" value="C:endoplasmic reticulum membrane"/>
    <property type="evidence" value="ECO:0007669"/>
    <property type="project" value="UniProtKB-SubCell"/>
</dbReference>
<keyword evidence="10 11" id="KW-0012">Acyltransferase</keyword>
<keyword evidence="5" id="KW-0812">Transmembrane</keyword>
<accession>A0A0L0T126</accession>
<keyword evidence="14" id="KW-1185">Reference proteome</keyword>
<comment type="similarity">
    <text evidence="2 11">Belongs to the diacylglycerol acyltransferase family.</text>
</comment>
<sequence length="319" mass="35477">MGAAVPGARVPPRWAHWRAYFPARLVKTAPLPPDRNYIVGLHPHGLYCFSAFSNFVSIDDRAPPVPDHHVGECASGRFHTLFPGVKVRLATLRSNFAMPLWREVNLAFGFVSVDARSCRHWLTRGDGGNGRVERGEKGLKVRTVVKHDAVTARVARDRHDSGLGDELDETTKTKPRETTTTTTTTTRREILDPVDPHAHLVSDPLPTTPTPQGAVDIFHHAVPEPGSVLARAQQWMKRTVGWSVPLVYGRIGMWLPLRRSIVTVVGKPLDVPHVPGAQGEIVDEWHARYVEAVVKLWEEWRDKYPSAATGKPVELKIVA</sequence>
<evidence type="ECO:0000256" key="5">
    <source>
        <dbReference type="ARBA" id="ARBA00022692"/>
    </source>
</evidence>
<evidence type="ECO:0000256" key="12">
    <source>
        <dbReference type="SAM" id="MobiDB-lite"/>
    </source>
</evidence>
<dbReference type="AlphaFoldDB" id="A0A0L0T126"/>
<dbReference type="EC" id="2.3.1.20" evidence="11"/>
<keyword evidence="8 11" id="KW-0443">Lipid metabolism</keyword>
<dbReference type="GO" id="GO:0019432">
    <property type="term" value="P:triglyceride biosynthetic process"/>
    <property type="evidence" value="ECO:0007669"/>
    <property type="project" value="UniProtKB-UniRule"/>
</dbReference>
<gene>
    <name evidence="13" type="ORF">AMAG_12956</name>
</gene>
<comment type="pathway">
    <text evidence="11">Glycerolipid metabolism; triacylglycerol biosynthesis.</text>
</comment>
<comment type="subcellular location">
    <subcellularLocation>
        <location evidence="1 11">Endoplasmic reticulum membrane</location>
        <topology evidence="1 11">Multi-pass membrane protein</topology>
    </subcellularLocation>
</comment>
<dbReference type="GO" id="GO:0006071">
    <property type="term" value="P:glycerol metabolic process"/>
    <property type="evidence" value="ECO:0007669"/>
    <property type="project" value="UniProtKB-UniRule"/>
</dbReference>
<dbReference type="GO" id="GO:0004144">
    <property type="term" value="F:diacylglycerol O-acyltransferase activity"/>
    <property type="evidence" value="ECO:0007669"/>
    <property type="project" value="UniProtKB-UniRule"/>
</dbReference>
<reference evidence="14" key="2">
    <citation type="submission" date="2009-11" db="EMBL/GenBank/DDBJ databases">
        <title>The Genome Sequence of Allomyces macrogynus strain ATCC 38327.</title>
        <authorList>
            <consortium name="The Broad Institute Genome Sequencing Platform"/>
            <person name="Russ C."/>
            <person name="Cuomo C."/>
            <person name="Shea T."/>
            <person name="Young S.K."/>
            <person name="Zeng Q."/>
            <person name="Koehrsen M."/>
            <person name="Haas B."/>
            <person name="Borodovsky M."/>
            <person name="Guigo R."/>
            <person name="Alvarado L."/>
            <person name="Berlin A."/>
            <person name="Borenstein D."/>
            <person name="Chen Z."/>
            <person name="Engels R."/>
            <person name="Freedman E."/>
            <person name="Gellesch M."/>
            <person name="Goldberg J."/>
            <person name="Griggs A."/>
            <person name="Gujja S."/>
            <person name="Heiman D."/>
            <person name="Hepburn T."/>
            <person name="Howarth C."/>
            <person name="Jen D."/>
            <person name="Larson L."/>
            <person name="Lewis B."/>
            <person name="Mehta T."/>
            <person name="Park D."/>
            <person name="Pearson M."/>
            <person name="Roberts A."/>
            <person name="Saif S."/>
            <person name="Shenoy N."/>
            <person name="Sisk P."/>
            <person name="Stolte C."/>
            <person name="Sykes S."/>
            <person name="Walk T."/>
            <person name="White J."/>
            <person name="Yandava C."/>
            <person name="Burger G."/>
            <person name="Gray M.W."/>
            <person name="Holland P.W.H."/>
            <person name="King N."/>
            <person name="Lang F.B.F."/>
            <person name="Roger A.J."/>
            <person name="Ruiz-Trillo I."/>
            <person name="Lander E."/>
            <person name="Nusbaum C."/>
        </authorList>
    </citation>
    <scope>NUCLEOTIDE SEQUENCE [LARGE SCALE GENOMIC DNA]</scope>
    <source>
        <strain evidence="14">ATCC 38327</strain>
    </source>
</reference>
<feature type="region of interest" description="Disordered" evidence="12">
    <location>
        <begin position="156"/>
        <end position="185"/>
    </location>
</feature>
<evidence type="ECO:0000256" key="4">
    <source>
        <dbReference type="ARBA" id="ARBA00022679"/>
    </source>
</evidence>